<organism evidence="12">
    <name type="scientific">Anemonia sulcata</name>
    <name type="common">Mediterranean snakelocks sea anemone</name>
    <dbReference type="NCBI Taxonomy" id="6108"/>
    <lineage>
        <taxon>Eukaryota</taxon>
        <taxon>Metazoa</taxon>
        <taxon>Cnidaria</taxon>
        <taxon>Anthozoa</taxon>
        <taxon>Hexacorallia</taxon>
        <taxon>Actiniaria</taxon>
        <taxon>Actiniidae</taxon>
        <taxon>Anemonia</taxon>
    </lineage>
</organism>
<dbReference type="GO" id="GO:0034220">
    <property type="term" value="P:monoatomic ion transmembrane transport"/>
    <property type="evidence" value="ECO:0007669"/>
    <property type="project" value="UniProtKB-KW"/>
</dbReference>
<dbReference type="AlphaFoldDB" id="A0A0S1M199"/>
<dbReference type="GO" id="GO:0008200">
    <property type="term" value="F:ion channel inhibitor activity"/>
    <property type="evidence" value="ECO:0007669"/>
    <property type="project" value="InterPro"/>
</dbReference>
<evidence type="ECO:0000256" key="4">
    <source>
        <dbReference type="ARBA" id="ARBA00022525"/>
    </source>
</evidence>
<keyword evidence="4" id="KW-0964">Secreted</keyword>
<dbReference type="GO" id="GO:0005576">
    <property type="term" value="C:extracellular region"/>
    <property type="evidence" value="ECO:0007669"/>
    <property type="project" value="UniProtKB-SubCell"/>
</dbReference>
<reference evidence="12" key="1">
    <citation type="journal article" date="2015" name="Toxicon">
        <title>Multi-copy venom genes hidden in de novo transcriptome assemblies, a cautionary tale with the snakelocks sea anemone Anemonia sulcata (Pennant, 1977).</title>
        <authorList>
            <person name="Macrander J."/>
            <person name="Broe M."/>
            <person name="Daly M."/>
        </authorList>
    </citation>
    <scope>NUCLEOTIDE SEQUENCE</scope>
</reference>
<keyword evidence="5" id="KW-1220">Voltage-gated potassium channel impairing toxin</keyword>
<protein>
    <submittedName>
        <fullName evidence="12">Type III potassium channel toxin protein</fullName>
    </submittedName>
</protein>
<dbReference type="GO" id="GO:0090729">
    <property type="term" value="F:toxin activity"/>
    <property type="evidence" value="ECO:0007669"/>
    <property type="project" value="UniProtKB-KW"/>
</dbReference>
<evidence type="ECO:0000256" key="6">
    <source>
        <dbReference type="ARBA" id="ARBA00022656"/>
    </source>
</evidence>
<keyword evidence="12" id="KW-0813">Transport</keyword>
<proteinExistence type="evidence at transcript level"/>
<evidence type="ECO:0000256" key="10">
    <source>
        <dbReference type="ARBA" id="ARBA00023331"/>
    </source>
</evidence>
<comment type="subcellular location">
    <subcellularLocation>
        <location evidence="1">Nematocyst</location>
    </subcellularLocation>
    <subcellularLocation>
        <location evidence="2">Secreted</location>
    </subcellularLocation>
</comment>
<accession>A0A0S1M199</accession>
<evidence type="ECO:0000256" key="9">
    <source>
        <dbReference type="ARBA" id="ARBA00023157"/>
    </source>
</evidence>
<keyword evidence="11" id="KW-0732">Signal</keyword>
<sequence length="83" mass="9383">MNKVLFLFLVVLVCATIVFASEQPAEERKFRKLNASQCGCGVYSRKLGDYWFWRADGTCPKGYGYTSSCELVSGMCCFPRYGK</sequence>
<feature type="signal peptide" evidence="11">
    <location>
        <begin position="1"/>
        <end position="20"/>
    </location>
</feature>
<dbReference type="SUPFAM" id="SSF57392">
    <property type="entry name" value="Defensin-like"/>
    <property type="match status" value="1"/>
</dbReference>
<gene>
    <name evidence="12" type="primary">KTx</name>
</gene>
<keyword evidence="12" id="KW-0407">Ion channel</keyword>
<keyword evidence="8" id="KW-0872">Ion channel impairing toxin</keyword>
<dbReference type="InterPro" id="IPR023355">
    <property type="entry name" value="Myo_ane_neurotoxin_sf"/>
</dbReference>
<evidence type="ECO:0000256" key="7">
    <source>
        <dbReference type="ARBA" id="ARBA00022773"/>
    </source>
</evidence>
<keyword evidence="9" id="KW-1015">Disulfide bond</keyword>
<evidence type="ECO:0000256" key="1">
    <source>
        <dbReference type="ARBA" id="ARBA00004532"/>
    </source>
</evidence>
<evidence type="ECO:0000256" key="5">
    <source>
        <dbReference type="ARBA" id="ARBA00022635"/>
    </source>
</evidence>
<evidence type="ECO:0000256" key="11">
    <source>
        <dbReference type="SAM" id="SignalP"/>
    </source>
</evidence>
<feature type="chain" id="PRO_5006589177" evidence="11">
    <location>
        <begin position="21"/>
        <end position="83"/>
    </location>
</feature>
<evidence type="ECO:0000256" key="8">
    <source>
        <dbReference type="ARBA" id="ARBA00022872"/>
    </source>
</evidence>
<name>A0A0S1M199_ANESU</name>
<dbReference type="GO" id="GO:0015459">
    <property type="term" value="F:potassium channel regulator activity"/>
    <property type="evidence" value="ECO:0007669"/>
    <property type="project" value="UniProtKB-KW"/>
</dbReference>
<comment type="similarity">
    <text evidence="3">Belongs to the sea anemone type 3 (BDS) potassium channel toxin family.</text>
</comment>
<dbReference type="InterPro" id="IPR012414">
    <property type="entry name" value="BDS_K_chnl_tox"/>
</dbReference>
<keyword evidence="6" id="KW-0800">Toxin</keyword>
<dbReference type="Gene3D" id="2.20.20.10">
    <property type="entry name" value="Anthopleurin-A"/>
    <property type="match status" value="1"/>
</dbReference>
<dbReference type="Pfam" id="PF07936">
    <property type="entry name" value="Defensin_4"/>
    <property type="match status" value="1"/>
</dbReference>
<keyword evidence="10" id="KW-0166">Nematocyst</keyword>
<dbReference type="EMBL" id="KT948957">
    <property type="protein sequence ID" value="ALL34547.1"/>
    <property type="molecule type" value="mRNA"/>
</dbReference>
<keyword evidence="12" id="KW-0406">Ion transport</keyword>
<dbReference type="GO" id="GO:0042151">
    <property type="term" value="C:nematocyst"/>
    <property type="evidence" value="ECO:0007669"/>
    <property type="project" value="UniProtKB-SubCell"/>
</dbReference>
<evidence type="ECO:0000256" key="3">
    <source>
        <dbReference type="ARBA" id="ARBA00007488"/>
    </source>
</evidence>
<evidence type="ECO:0000256" key="2">
    <source>
        <dbReference type="ARBA" id="ARBA00004613"/>
    </source>
</evidence>
<keyword evidence="7" id="KW-0632">Potassium channel impairing toxin</keyword>
<evidence type="ECO:0000313" key="12">
    <source>
        <dbReference type="EMBL" id="ALL34547.1"/>
    </source>
</evidence>